<gene>
    <name evidence="1" type="ORF">ACFOKJ_04200</name>
</gene>
<comment type="caution">
    <text evidence="1">The sequence shown here is derived from an EMBL/GenBank/DDBJ whole genome shotgun (WGS) entry which is preliminary data.</text>
</comment>
<protein>
    <submittedName>
        <fullName evidence="1">Sarcosine oxidase subunit gamma</fullName>
    </submittedName>
</protein>
<dbReference type="SUPFAM" id="SSF103025">
    <property type="entry name" value="Folate-binding domain"/>
    <property type="match status" value="1"/>
</dbReference>
<organism evidence="1 2">
    <name type="scientific">Vogesella amnigena</name>
    <dbReference type="NCBI Taxonomy" id="1507449"/>
    <lineage>
        <taxon>Bacteria</taxon>
        <taxon>Pseudomonadati</taxon>
        <taxon>Pseudomonadota</taxon>
        <taxon>Betaproteobacteria</taxon>
        <taxon>Neisseriales</taxon>
        <taxon>Chromobacteriaceae</taxon>
        <taxon>Vogesella</taxon>
    </lineage>
</organism>
<name>A0ABV7TRI2_9NEIS</name>
<reference evidence="2" key="1">
    <citation type="journal article" date="2019" name="Int. J. Syst. Evol. Microbiol.">
        <title>The Global Catalogue of Microorganisms (GCM) 10K type strain sequencing project: providing services to taxonomists for standard genome sequencing and annotation.</title>
        <authorList>
            <consortium name="The Broad Institute Genomics Platform"/>
            <consortium name="The Broad Institute Genome Sequencing Center for Infectious Disease"/>
            <person name="Wu L."/>
            <person name="Ma J."/>
        </authorList>
    </citation>
    <scope>NUCLEOTIDE SEQUENCE [LARGE SCALE GENOMIC DNA]</scope>
    <source>
        <strain evidence="2">KCTC 42195</strain>
    </source>
</reference>
<dbReference type="RefSeq" id="WP_390276857.1">
    <property type="nucleotide sequence ID" value="NZ_JBHRYH010000009.1"/>
</dbReference>
<dbReference type="Proteomes" id="UP001595636">
    <property type="component" value="Unassembled WGS sequence"/>
</dbReference>
<dbReference type="Pfam" id="PF04268">
    <property type="entry name" value="SoxG"/>
    <property type="match status" value="1"/>
</dbReference>
<proteinExistence type="predicted"/>
<accession>A0ABV7TRI2</accession>
<sequence>MSDLLIQEAPLVGIKAQLVAAVGRPAAEFSLVERAFMTHVTLRGDIASPAFKQAVEQVLQLALPAARGMTTSQRGCSAVWMGPDEWLIQSVEETGPELETALRQALQGVHHAVVDVSSGYTVFELAGLRVRDVLAKGCPLDLHPRVFAVGEATQSHFFKAGITVLHIAEARYQLVVRRSFAEYACLMLLDAAEEYLG</sequence>
<dbReference type="InterPro" id="IPR007375">
    <property type="entry name" value="SoxG"/>
</dbReference>
<dbReference type="EMBL" id="JBHRYH010000009">
    <property type="protein sequence ID" value="MFC3625349.1"/>
    <property type="molecule type" value="Genomic_DNA"/>
</dbReference>
<dbReference type="Gene3D" id="3.30.70.1520">
    <property type="entry name" value="Heterotetrameric sarcosine oxidase"/>
    <property type="match status" value="1"/>
</dbReference>
<evidence type="ECO:0000313" key="2">
    <source>
        <dbReference type="Proteomes" id="UP001595636"/>
    </source>
</evidence>
<dbReference type="Gene3D" id="3.30.1360.120">
    <property type="entry name" value="Probable tRNA modification gtpase trme, domain 1"/>
    <property type="match status" value="1"/>
</dbReference>
<evidence type="ECO:0000313" key="1">
    <source>
        <dbReference type="EMBL" id="MFC3625349.1"/>
    </source>
</evidence>
<keyword evidence="2" id="KW-1185">Reference proteome</keyword>
<dbReference type="InterPro" id="IPR027266">
    <property type="entry name" value="TrmE/GcvT-like"/>
</dbReference>